<dbReference type="PANTHER" id="PTHR21237">
    <property type="entry name" value="GRPE PROTEIN"/>
    <property type="match status" value="1"/>
</dbReference>
<evidence type="ECO:0000256" key="10">
    <source>
        <dbReference type="HAMAP-Rule" id="MF_01151"/>
    </source>
</evidence>
<dbReference type="Gene3D" id="3.90.20.20">
    <property type="match status" value="1"/>
</dbReference>
<evidence type="ECO:0000256" key="3">
    <source>
        <dbReference type="ARBA" id="ARBA00011738"/>
    </source>
</evidence>
<evidence type="ECO:0000256" key="1">
    <source>
        <dbReference type="ARBA" id="ARBA00004496"/>
    </source>
</evidence>
<dbReference type="KEGG" id="pbb:AKN87_11535"/>
<dbReference type="RefSeq" id="WP_053101331.1">
    <property type="nucleotide sequence ID" value="NZ_CP012358.1"/>
</dbReference>
<dbReference type="NCBIfam" id="NF010738">
    <property type="entry name" value="PRK14140.1"/>
    <property type="match status" value="1"/>
</dbReference>
<dbReference type="EMBL" id="JACANB010000001">
    <property type="protein sequence ID" value="MDM1695368.1"/>
    <property type="molecule type" value="Genomic_DNA"/>
</dbReference>
<dbReference type="Proteomes" id="UP001173465">
    <property type="component" value="Unassembled WGS sequence"/>
</dbReference>
<evidence type="ECO:0000256" key="13">
    <source>
        <dbReference type="SAM" id="Coils"/>
    </source>
</evidence>
<comment type="similarity">
    <text evidence="2 10 12">Belongs to the GrpE family.</text>
</comment>
<evidence type="ECO:0000313" key="15">
    <source>
        <dbReference type="EMBL" id="AKX60054.1"/>
    </source>
</evidence>
<keyword evidence="4 10" id="KW-0963">Cytoplasm</keyword>
<dbReference type="PRINTS" id="PR00773">
    <property type="entry name" value="GRPEPROTEIN"/>
</dbReference>
<gene>
    <name evidence="10 16" type="primary">grpE</name>
    <name evidence="15" type="ORF">AKN88_09030</name>
    <name evidence="16" type="ORF">HX099_01605</name>
</gene>
<dbReference type="GO" id="GO:0006457">
    <property type="term" value="P:protein folding"/>
    <property type="evidence" value="ECO:0007669"/>
    <property type="project" value="InterPro"/>
</dbReference>
<evidence type="ECO:0000313" key="17">
    <source>
        <dbReference type="Proteomes" id="UP000063953"/>
    </source>
</evidence>
<protein>
    <recommendedName>
        <fullName evidence="8 10">Protein GrpE</fullName>
    </recommendedName>
    <alternativeName>
        <fullName evidence="9 10">HSP-70 cofactor</fullName>
    </alternativeName>
</protein>
<accession>A0A0K1XFP5</accession>
<dbReference type="GO" id="GO:0051082">
    <property type="term" value="F:unfolded protein binding"/>
    <property type="evidence" value="ECO:0007669"/>
    <property type="project" value="TreeGrafter"/>
</dbReference>
<dbReference type="InterPro" id="IPR009012">
    <property type="entry name" value="GrpE_head"/>
</dbReference>
<evidence type="ECO:0000256" key="12">
    <source>
        <dbReference type="RuleBase" id="RU004478"/>
    </source>
</evidence>
<dbReference type="GO" id="GO:0042803">
    <property type="term" value="F:protein homodimerization activity"/>
    <property type="evidence" value="ECO:0007669"/>
    <property type="project" value="InterPro"/>
</dbReference>
<dbReference type="NCBIfam" id="NF010748">
    <property type="entry name" value="PRK14150.1"/>
    <property type="match status" value="1"/>
</dbReference>
<comment type="function">
    <text evidence="7 10 11">Participates actively in the response to hyperosmotic and heat shock by preventing the aggregation of stress-denatured proteins, in association with DnaK and GrpE. It is the nucleotide exchange factor for DnaK and may function as a thermosensor. Unfolded proteins bind initially to DnaJ; upon interaction with the DnaJ-bound protein, DnaK hydrolyzes its bound ATP, resulting in the formation of a stable complex. GrpE releases ADP from DnaK; ATP binding to DnaK triggers the release of the substrate protein, thus completing the reaction cycle. Several rounds of ATP-dependent interactions between DnaJ, DnaK and GrpE are required for fully efficient folding.</text>
</comment>
<dbReference type="Proteomes" id="UP000063953">
    <property type="component" value="Chromosome"/>
</dbReference>
<feature type="coiled-coil region" evidence="13">
    <location>
        <begin position="32"/>
        <end position="59"/>
    </location>
</feature>
<reference evidence="16" key="2">
    <citation type="submission" date="2020-06" db="EMBL/GenBank/DDBJ databases">
        <authorList>
            <person name="Dong N."/>
        </authorList>
    </citation>
    <scope>NUCLEOTIDE SEQUENCE</scope>
    <source>
        <strain evidence="16">DF46-2-2</strain>
    </source>
</reference>
<dbReference type="PANTHER" id="PTHR21237:SF23">
    <property type="entry name" value="GRPE PROTEIN HOMOLOG, MITOCHONDRIAL"/>
    <property type="match status" value="1"/>
</dbReference>
<dbReference type="PROSITE" id="PS01071">
    <property type="entry name" value="GRPE"/>
    <property type="match status" value="1"/>
</dbReference>
<dbReference type="SUPFAM" id="SSF58014">
    <property type="entry name" value="Coiled-coil domain of nucleotide exchange factor GrpE"/>
    <property type="match status" value="1"/>
</dbReference>
<sequence length="185" mass="20686">MTEQQKPETPEVEVDEALLESEAAEAPEPAVENDLEAQLAALTDQLAMAKDQELRLMAEVQNTRRRADQDVEKAHKFALEKFAKDLLAVVDTLERALEVQITEDTAVQSMREGIELTLKLLLDTLKRHQVEQISPEGQPFDPELHQAISMESNAEVEPNSVVKVFQKGYSISGRLLRPAMVVVSQ</sequence>
<dbReference type="FunFam" id="2.30.22.10:FF:000001">
    <property type="entry name" value="Protein GrpE"/>
    <property type="match status" value="1"/>
</dbReference>
<feature type="region of interest" description="Disordered" evidence="14">
    <location>
        <begin position="1"/>
        <end position="32"/>
    </location>
</feature>
<dbReference type="HAMAP" id="MF_01151">
    <property type="entry name" value="GrpE"/>
    <property type="match status" value="1"/>
</dbReference>
<evidence type="ECO:0000256" key="9">
    <source>
        <dbReference type="ARBA" id="ARBA00076414"/>
    </source>
</evidence>
<name>A0A0K1XFP5_9GAMM</name>
<evidence type="ECO:0000256" key="14">
    <source>
        <dbReference type="SAM" id="MobiDB-lite"/>
    </source>
</evidence>
<evidence type="ECO:0000313" key="16">
    <source>
        <dbReference type="EMBL" id="MDM1695368.1"/>
    </source>
</evidence>
<evidence type="ECO:0000256" key="5">
    <source>
        <dbReference type="ARBA" id="ARBA00023016"/>
    </source>
</evidence>
<dbReference type="InterPro" id="IPR000740">
    <property type="entry name" value="GrpE"/>
</dbReference>
<keyword evidence="17" id="KW-1185">Reference proteome</keyword>
<evidence type="ECO:0000256" key="6">
    <source>
        <dbReference type="ARBA" id="ARBA00023186"/>
    </source>
</evidence>
<dbReference type="STRING" id="1697053.AKN87_11535"/>
<dbReference type="EMBL" id="CP012365">
    <property type="protein sequence ID" value="AKX60054.1"/>
    <property type="molecule type" value="Genomic_DNA"/>
</dbReference>
<keyword evidence="13" id="KW-0175">Coiled coil</keyword>
<dbReference type="GO" id="GO:0000774">
    <property type="term" value="F:adenyl-nucleotide exchange factor activity"/>
    <property type="evidence" value="ECO:0007669"/>
    <property type="project" value="InterPro"/>
</dbReference>
<reference evidence="16" key="3">
    <citation type="journal article" date="2022" name="Sci. Total Environ.">
        <title>Prevalence, transmission, and molecular epidemiology of tet(X)-positive bacteria among humans, animals, and environmental niches in China: An epidemiological, and genomic-based study.</title>
        <authorList>
            <person name="Dong N."/>
            <person name="Zeng Y."/>
            <person name="Cai C."/>
            <person name="Sun C."/>
            <person name="Lu J."/>
            <person name="Liu C."/>
            <person name="Zhou H."/>
            <person name="Sun Q."/>
            <person name="Shu L."/>
            <person name="Wang H."/>
            <person name="Wang Y."/>
            <person name="Wang S."/>
            <person name="Wu C."/>
            <person name="Chan E.W."/>
            <person name="Chen G."/>
            <person name="Shen Z."/>
            <person name="Chen S."/>
            <person name="Zhang R."/>
        </authorList>
    </citation>
    <scope>NUCLEOTIDE SEQUENCE</scope>
    <source>
        <strain evidence="16">DF46-2-2</strain>
    </source>
</reference>
<dbReference type="OrthoDB" id="9789811at2"/>
<reference evidence="15 17" key="1">
    <citation type="journal article" date="2015" name="Genome Announc.">
        <title>Genome Sequences of Oblitimonas alkaliphila gen. nov. sp. nov. (Proposed), a Novel Bacterium of the Pseudomonadaceae Family.</title>
        <authorList>
            <person name="Lauer A.C."/>
            <person name="Nicholson A.C."/>
            <person name="Humrighouse B.W."/>
            <person name="Emery B."/>
            <person name="Drobish A."/>
            <person name="Juieng P."/>
            <person name="Loparev V."/>
            <person name="McQuiston J.R."/>
        </authorList>
    </citation>
    <scope>NUCLEOTIDE SEQUENCE [LARGE SCALE GENOMIC DNA]</scope>
    <source>
        <strain evidence="15 17">E5571</strain>
    </source>
</reference>
<dbReference type="NCBIfam" id="NF010737">
    <property type="entry name" value="PRK14139.1"/>
    <property type="match status" value="1"/>
</dbReference>
<dbReference type="AlphaFoldDB" id="A0A0K1XFP5"/>
<dbReference type="GeneID" id="93984903"/>
<evidence type="ECO:0000256" key="4">
    <source>
        <dbReference type="ARBA" id="ARBA00022490"/>
    </source>
</evidence>
<keyword evidence="6 10" id="KW-0143">Chaperone</keyword>
<evidence type="ECO:0000256" key="8">
    <source>
        <dbReference type="ARBA" id="ARBA00072274"/>
    </source>
</evidence>
<dbReference type="SUPFAM" id="SSF51064">
    <property type="entry name" value="Head domain of nucleotide exchange factor GrpE"/>
    <property type="match status" value="1"/>
</dbReference>
<dbReference type="GO" id="GO:0005829">
    <property type="term" value="C:cytosol"/>
    <property type="evidence" value="ECO:0007669"/>
    <property type="project" value="TreeGrafter"/>
</dbReference>
<dbReference type="CDD" id="cd00446">
    <property type="entry name" value="GrpE"/>
    <property type="match status" value="1"/>
</dbReference>
<comment type="subcellular location">
    <subcellularLocation>
        <location evidence="1 10">Cytoplasm</location>
    </subcellularLocation>
</comment>
<proteinExistence type="inferred from homology"/>
<dbReference type="PATRIC" id="fig|1697052.3.peg.1083"/>
<dbReference type="Gene3D" id="2.30.22.10">
    <property type="entry name" value="Head domain of nucleotide exchange factor GrpE"/>
    <property type="match status" value="1"/>
</dbReference>
<evidence type="ECO:0000256" key="2">
    <source>
        <dbReference type="ARBA" id="ARBA00009054"/>
    </source>
</evidence>
<evidence type="ECO:0000256" key="7">
    <source>
        <dbReference type="ARBA" id="ARBA00053401"/>
    </source>
</evidence>
<dbReference type="GO" id="GO:0051087">
    <property type="term" value="F:protein-folding chaperone binding"/>
    <property type="evidence" value="ECO:0007669"/>
    <property type="project" value="InterPro"/>
</dbReference>
<dbReference type="NCBIfam" id="NF010749">
    <property type="entry name" value="PRK14151.1"/>
    <property type="match status" value="1"/>
</dbReference>
<dbReference type="Pfam" id="PF01025">
    <property type="entry name" value="GrpE"/>
    <property type="match status" value="1"/>
</dbReference>
<keyword evidence="5 10" id="KW-0346">Stress response</keyword>
<evidence type="ECO:0000256" key="11">
    <source>
        <dbReference type="RuleBase" id="RU000639"/>
    </source>
</evidence>
<dbReference type="InterPro" id="IPR013805">
    <property type="entry name" value="GrpE_CC"/>
</dbReference>
<comment type="subunit">
    <text evidence="3 10">Homodimer.</text>
</comment>
<feature type="compositionally biased region" description="Acidic residues" evidence="14">
    <location>
        <begin position="10"/>
        <end position="32"/>
    </location>
</feature>
<organism evidence="15 17">
    <name type="scientific">Thiopseudomonas alkaliphila</name>
    <dbReference type="NCBI Taxonomy" id="1697053"/>
    <lineage>
        <taxon>Bacteria</taxon>
        <taxon>Pseudomonadati</taxon>
        <taxon>Pseudomonadota</taxon>
        <taxon>Gammaproteobacteria</taxon>
        <taxon>Pseudomonadales</taxon>
        <taxon>Pseudomonadaceae</taxon>
        <taxon>Thiopseudomonas</taxon>
    </lineage>
</organism>